<feature type="compositionally biased region" description="Basic and acidic residues" evidence="1">
    <location>
        <begin position="184"/>
        <end position="200"/>
    </location>
</feature>
<evidence type="ECO:0000256" key="1">
    <source>
        <dbReference type="SAM" id="MobiDB-lite"/>
    </source>
</evidence>
<dbReference type="Proteomes" id="UP001610444">
    <property type="component" value="Unassembled WGS sequence"/>
</dbReference>
<dbReference type="InterPro" id="IPR046347">
    <property type="entry name" value="bZIP_sf"/>
</dbReference>
<comment type="caution">
    <text evidence="3">The sequence shown here is derived from an EMBL/GenBank/DDBJ whole genome shotgun (WGS) entry which is preliminary data.</text>
</comment>
<feature type="compositionally biased region" description="Basic and acidic residues" evidence="1">
    <location>
        <begin position="155"/>
        <end position="172"/>
    </location>
</feature>
<protein>
    <recommendedName>
        <fullName evidence="2">BZIP domain-containing protein</fullName>
    </recommendedName>
</protein>
<gene>
    <name evidence="3" type="ORF">BJX68DRAFT_190667</name>
</gene>
<dbReference type="Gene3D" id="1.20.5.170">
    <property type="match status" value="1"/>
</dbReference>
<dbReference type="InterPro" id="IPR004827">
    <property type="entry name" value="bZIP"/>
</dbReference>
<feature type="region of interest" description="Disordered" evidence="1">
    <location>
        <begin position="137"/>
        <end position="200"/>
    </location>
</feature>
<evidence type="ECO:0000313" key="4">
    <source>
        <dbReference type="Proteomes" id="UP001610444"/>
    </source>
</evidence>
<feature type="domain" description="BZIP" evidence="2">
    <location>
        <begin position="166"/>
        <end position="181"/>
    </location>
</feature>
<sequence length="200" mass="23178">MSSHTSFYPLSPLENLVVAPSSLPSSDGFSQEFINLPLLDNERTYEKLLLPYPPSDHRDQTPLAPYPMQTEKTRPRLRNRQLRPSPPTNRECPIHGEINQAAPFFQCPSFTDLPSSFNEDKHDHGHSFDQDFGFDEACSYPSDQGSSKPSPTDHNFWRCDIQRREKNLERNRVAASKSRQKKKREMDQLKTRFNDVSRKK</sequence>
<accession>A0ABR4JJU3</accession>
<reference evidence="3 4" key="1">
    <citation type="submission" date="2024-07" db="EMBL/GenBank/DDBJ databases">
        <title>Section-level genome sequencing and comparative genomics of Aspergillus sections Usti and Cavernicolus.</title>
        <authorList>
            <consortium name="Lawrence Berkeley National Laboratory"/>
            <person name="Nybo J.L."/>
            <person name="Vesth T.C."/>
            <person name="Theobald S."/>
            <person name="Frisvad J.C."/>
            <person name="Larsen T.O."/>
            <person name="Kjaerboelling I."/>
            <person name="Rothschild-Mancinelli K."/>
            <person name="Lyhne E.K."/>
            <person name="Kogle M.E."/>
            <person name="Barry K."/>
            <person name="Clum A."/>
            <person name="Na H."/>
            <person name="Ledsgaard L."/>
            <person name="Lin J."/>
            <person name="Lipzen A."/>
            <person name="Kuo A."/>
            <person name="Riley R."/>
            <person name="Mondo S."/>
            <person name="LaButti K."/>
            <person name="Haridas S."/>
            <person name="Pangalinan J."/>
            <person name="Salamov A.A."/>
            <person name="Simmons B.A."/>
            <person name="Magnuson J.K."/>
            <person name="Chen J."/>
            <person name="Drula E."/>
            <person name="Henrissat B."/>
            <person name="Wiebenga A."/>
            <person name="Lubbers R.J."/>
            <person name="Gomes A.C."/>
            <person name="Macurrencykelacurrency M.R."/>
            <person name="Stajich J."/>
            <person name="Grigoriev I.V."/>
            <person name="Mortensen U.H."/>
            <person name="De vries R.P."/>
            <person name="Baker S.E."/>
            <person name="Andersen M.R."/>
        </authorList>
    </citation>
    <scope>NUCLEOTIDE SEQUENCE [LARGE SCALE GENOMIC DNA]</scope>
    <source>
        <strain evidence="3 4">CBS 756.74</strain>
    </source>
</reference>
<name>A0ABR4JJU3_9EURO</name>
<evidence type="ECO:0000259" key="2">
    <source>
        <dbReference type="PROSITE" id="PS00036"/>
    </source>
</evidence>
<dbReference type="Pfam" id="PF00170">
    <property type="entry name" value="bZIP_1"/>
    <property type="match status" value="1"/>
</dbReference>
<dbReference type="CDD" id="cd14687">
    <property type="entry name" value="bZIP_ATF2"/>
    <property type="match status" value="1"/>
</dbReference>
<feature type="compositionally biased region" description="Polar residues" evidence="1">
    <location>
        <begin position="141"/>
        <end position="153"/>
    </location>
</feature>
<dbReference type="EMBL" id="JBFXLR010000069">
    <property type="protein sequence ID" value="KAL2840017.1"/>
    <property type="molecule type" value="Genomic_DNA"/>
</dbReference>
<evidence type="ECO:0000313" key="3">
    <source>
        <dbReference type="EMBL" id="KAL2840017.1"/>
    </source>
</evidence>
<proteinExistence type="predicted"/>
<dbReference type="RefSeq" id="XP_070893826.1">
    <property type="nucleotide sequence ID" value="XM_071037372.1"/>
</dbReference>
<keyword evidence="4" id="KW-1185">Reference proteome</keyword>
<feature type="region of interest" description="Disordered" evidence="1">
    <location>
        <begin position="51"/>
        <end position="94"/>
    </location>
</feature>
<dbReference type="PROSITE" id="PS00036">
    <property type="entry name" value="BZIP_BASIC"/>
    <property type="match status" value="1"/>
</dbReference>
<dbReference type="GeneID" id="98152536"/>
<dbReference type="SUPFAM" id="SSF57959">
    <property type="entry name" value="Leucine zipper domain"/>
    <property type="match status" value="1"/>
</dbReference>
<organism evidence="3 4">
    <name type="scientific">Aspergillus pseudodeflectus</name>
    <dbReference type="NCBI Taxonomy" id="176178"/>
    <lineage>
        <taxon>Eukaryota</taxon>
        <taxon>Fungi</taxon>
        <taxon>Dikarya</taxon>
        <taxon>Ascomycota</taxon>
        <taxon>Pezizomycotina</taxon>
        <taxon>Eurotiomycetes</taxon>
        <taxon>Eurotiomycetidae</taxon>
        <taxon>Eurotiales</taxon>
        <taxon>Aspergillaceae</taxon>
        <taxon>Aspergillus</taxon>
        <taxon>Aspergillus subgen. Nidulantes</taxon>
    </lineage>
</organism>